<name>A0A4Y2F771_ARAVE</name>
<organism evidence="1 2">
    <name type="scientific">Araneus ventricosus</name>
    <name type="common">Orbweaver spider</name>
    <name type="synonym">Epeira ventricosa</name>
    <dbReference type="NCBI Taxonomy" id="182803"/>
    <lineage>
        <taxon>Eukaryota</taxon>
        <taxon>Metazoa</taxon>
        <taxon>Ecdysozoa</taxon>
        <taxon>Arthropoda</taxon>
        <taxon>Chelicerata</taxon>
        <taxon>Arachnida</taxon>
        <taxon>Araneae</taxon>
        <taxon>Araneomorphae</taxon>
        <taxon>Entelegynae</taxon>
        <taxon>Araneoidea</taxon>
        <taxon>Araneidae</taxon>
        <taxon>Araneus</taxon>
    </lineage>
</organism>
<keyword evidence="2" id="KW-1185">Reference proteome</keyword>
<sequence>MKSAYEKWRCVLNCIVDVILHCARNNLPLRGSSEAIGDNCGGFLSTLVSISLYNSQLFQHIENIKNKNHVPSYFSPKIQNEVIESLGNKVRSEILSKVKSTKYFFIIFDCTPDTSAHIEQTSQIIRYANIKDRECSEEESFVDFVISHQKTGRTYRKK</sequence>
<dbReference type="EMBL" id="BGPR01000832">
    <property type="protein sequence ID" value="GBM37243.1"/>
    <property type="molecule type" value="Genomic_DNA"/>
</dbReference>
<dbReference type="OrthoDB" id="6437482at2759"/>
<evidence type="ECO:0000313" key="1">
    <source>
        <dbReference type="EMBL" id="GBM37243.1"/>
    </source>
</evidence>
<reference evidence="1 2" key="1">
    <citation type="journal article" date="2019" name="Sci. Rep.">
        <title>Orb-weaving spider Araneus ventricosus genome elucidates the spidroin gene catalogue.</title>
        <authorList>
            <person name="Kono N."/>
            <person name="Nakamura H."/>
            <person name="Ohtoshi R."/>
            <person name="Moran D.A.P."/>
            <person name="Shinohara A."/>
            <person name="Yoshida Y."/>
            <person name="Fujiwara M."/>
            <person name="Mori M."/>
            <person name="Tomita M."/>
            <person name="Arakawa K."/>
        </authorList>
    </citation>
    <scope>NUCLEOTIDE SEQUENCE [LARGE SCALE GENOMIC DNA]</scope>
</reference>
<accession>A0A4Y2F771</accession>
<proteinExistence type="predicted"/>
<evidence type="ECO:0000313" key="2">
    <source>
        <dbReference type="Proteomes" id="UP000499080"/>
    </source>
</evidence>
<dbReference type="AlphaFoldDB" id="A0A4Y2F771"/>
<protein>
    <submittedName>
        <fullName evidence="1">Uncharacterized protein</fullName>
    </submittedName>
</protein>
<gene>
    <name evidence="1" type="ORF">AVEN_244935_1</name>
</gene>
<comment type="caution">
    <text evidence="1">The sequence shown here is derived from an EMBL/GenBank/DDBJ whole genome shotgun (WGS) entry which is preliminary data.</text>
</comment>
<dbReference type="PANTHER" id="PTHR45749:SF21">
    <property type="entry name" value="DUF4371 DOMAIN-CONTAINING PROTEIN"/>
    <property type="match status" value="1"/>
</dbReference>
<dbReference type="PANTHER" id="PTHR45749">
    <property type="match status" value="1"/>
</dbReference>
<dbReference type="Proteomes" id="UP000499080">
    <property type="component" value="Unassembled WGS sequence"/>
</dbReference>